<evidence type="ECO:0000313" key="2">
    <source>
        <dbReference type="Proteomes" id="UP000287527"/>
    </source>
</evidence>
<dbReference type="AlphaFoldDB" id="A0A444HBU6"/>
<sequence>MQINRALSVDQIYNKKFIELKLDGEWSAALGEPEASGIWLIWGNSGNGKSRFSMMLAKCLAQYGKVAYNSLEEGARKSLQKNMIECRMHEVKKKFTILNREPIEELRKRLSKKAAPRFVFIDSLQYTDLTKKQYIALKEEFPNVLFIFISHAEGKEPKGALAGFIRYDADIKIRVEGYKAFPLSRLGGGEPYTIWPDEAKKYWADIK</sequence>
<gene>
    <name evidence="1" type="ORF">EPI11_07980</name>
</gene>
<evidence type="ECO:0000313" key="1">
    <source>
        <dbReference type="EMBL" id="RWX00951.1"/>
    </source>
</evidence>
<dbReference type="SUPFAM" id="SSF52540">
    <property type="entry name" value="P-loop containing nucleoside triphosphate hydrolases"/>
    <property type="match status" value="1"/>
</dbReference>
<comment type="caution">
    <text evidence="1">The sequence shown here is derived from an EMBL/GenBank/DDBJ whole genome shotgun (WGS) entry which is preliminary data.</text>
</comment>
<keyword evidence="2" id="KW-1185">Reference proteome</keyword>
<proteinExistence type="predicted"/>
<dbReference type="EMBL" id="SBII01000004">
    <property type="protein sequence ID" value="RWX00951.1"/>
    <property type="molecule type" value="Genomic_DNA"/>
</dbReference>
<evidence type="ECO:0008006" key="3">
    <source>
        <dbReference type="Google" id="ProtNLM"/>
    </source>
</evidence>
<dbReference type="InterPro" id="IPR027417">
    <property type="entry name" value="P-loop_NTPase"/>
</dbReference>
<dbReference type="OrthoDB" id="796468at2"/>
<dbReference type="Gene3D" id="3.40.50.300">
    <property type="entry name" value="P-loop containing nucleotide triphosphate hydrolases"/>
    <property type="match status" value="1"/>
</dbReference>
<protein>
    <recommendedName>
        <fullName evidence="3">AAA+ ATPase domain-containing protein</fullName>
    </recommendedName>
</protein>
<accession>A0A444HBU6</accession>
<name>A0A444HBU6_9FLAO</name>
<dbReference type="Proteomes" id="UP000287527">
    <property type="component" value="Unassembled WGS sequence"/>
</dbReference>
<organism evidence="1 2">
    <name type="scientific">Flavobacterium cerinum</name>
    <dbReference type="NCBI Taxonomy" id="2502784"/>
    <lineage>
        <taxon>Bacteria</taxon>
        <taxon>Pseudomonadati</taxon>
        <taxon>Bacteroidota</taxon>
        <taxon>Flavobacteriia</taxon>
        <taxon>Flavobacteriales</taxon>
        <taxon>Flavobacteriaceae</taxon>
        <taxon>Flavobacterium</taxon>
    </lineage>
</organism>
<reference evidence="1 2" key="1">
    <citation type="submission" date="2019-01" db="EMBL/GenBank/DDBJ databases">
        <title>Flavobacterium sp. nov.,isolated from freshwater.</title>
        <authorList>
            <person name="Zhang R."/>
            <person name="Du Z.-J."/>
        </authorList>
    </citation>
    <scope>NUCLEOTIDE SEQUENCE [LARGE SCALE GENOMIC DNA]</scope>
    <source>
        <strain evidence="1 2">1E403</strain>
    </source>
</reference>
<dbReference type="RefSeq" id="WP_128389433.1">
    <property type="nucleotide sequence ID" value="NZ_SBII01000004.1"/>
</dbReference>